<evidence type="ECO:0000256" key="5">
    <source>
        <dbReference type="ARBA" id="ARBA00012180"/>
    </source>
</evidence>
<dbReference type="PROSITE" id="PS50879">
    <property type="entry name" value="RNASE_H_1"/>
    <property type="match status" value="1"/>
</dbReference>
<dbReference type="GO" id="GO:0000287">
    <property type="term" value="F:magnesium ion binding"/>
    <property type="evidence" value="ECO:0007669"/>
    <property type="project" value="UniProtKB-UniRule"/>
</dbReference>
<dbReference type="EC" id="3.1.26.4" evidence="5 11"/>
<dbReference type="InterPro" id="IPR036397">
    <property type="entry name" value="RNaseH_sf"/>
</dbReference>
<dbReference type="RefSeq" id="WP_203899750.1">
    <property type="nucleotide sequence ID" value="NZ_BOPF01000009.1"/>
</dbReference>
<dbReference type="EMBL" id="BOPF01000009">
    <property type="protein sequence ID" value="GIJ46236.1"/>
    <property type="molecule type" value="Genomic_DNA"/>
</dbReference>
<comment type="function">
    <text evidence="2 11">Endonuclease that specifically degrades the RNA of RNA-DNA hybrids.</text>
</comment>
<keyword evidence="8 11" id="KW-0255">Endonuclease</keyword>
<keyword evidence="7 11" id="KW-0479">Metal-binding</keyword>
<feature type="binding site" evidence="11">
    <location>
        <position position="12"/>
    </location>
    <ligand>
        <name>Mg(2+)</name>
        <dbReference type="ChEBI" id="CHEBI:18420"/>
        <label>1</label>
    </ligand>
</feature>
<evidence type="ECO:0000256" key="8">
    <source>
        <dbReference type="ARBA" id="ARBA00022759"/>
    </source>
</evidence>
<comment type="subcellular location">
    <subcellularLocation>
        <location evidence="11">Cytoplasm</location>
    </subcellularLocation>
</comment>
<keyword evidence="9 11" id="KW-0378">Hydrolase</keyword>
<dbReference type="GO" id="GO:0003676">
    <property type="term" value="F:nucleic acid binding"/>
    <property type="evidence" value="ECO:0007669"/>
    <property type="project" value="InterPro"/>
</dbReference>
<evidence type="ECO:0000259" key="12">
    <source>
        <dbReference type="PROSITE" id="PS50879"/>
    </source>
</evidence>
<dbReference type="Gene3D" id="3.30.420.10">
    <property type="entry name" value="Ribonuclease H-like superfamily/Ribonuclease H"/>
    <property type="match status" value="1"/>
</dbReference>
<dbReference type="AlphaFoldDB" id="A0A8J3YLU7"/>
<evidence type="ECO:0000256" key="2">
    <source>
        <dbReference type="ARBA" id="ARBA00004065"/>
    </source>
</evidence>
<dbReference type="Proteomes" id="UP000619260">
    <property type="component" value="Unassembled WGS sequence"/>
</dbReference>
<protein>
    <recommendedName>
        <fullName evidence="5 11">Ribonuclease H</fullName>
        <shortName evidence="11">RNase H</shortName>
        <ecNumber evidence="5 11">3.1.26.4</ecNumber>
    </recommendedName>
</protein>
<keyword evidence="11" id="KW-0963">Cytoplasm</keyword>
<dbReference type="NCBIfam" id="NF001236">
    <property type="entry name" value="PRK00203.1"/>
    <property type="match status" value="1"/>
</dbReference>
<dbReference type="InterPro" id="IPR002156">
    <property type="entry name" value="RNaseH_domain"/>
</dbReference>
<dbReference type="InterPro" id="IPR012337">
    <property type="entry name" value="RNaseH-like_sf"/>
</dbReference>
<reference evidence="13" key="1">
    <citation type="submission" date="2021-01" db="EMBL/GenBank/DDBJ databases">
        <title>Whole genome shotgun sequence of Virgisporangium aliadipatigenens NBRC 105644.</title>
        <authorList>
            <person name="Komaki H."/>
            <person name="Tamura T."/>
        </authorList>
    </citation>
    <scope>NUCLEOTIDE SEQUENCE</scope>
    <source>
        <strain evidence="13">NBRC 105644</strain>
    </source>
</reference>
<dbReference type="Pfam" id="PF00075">
    <property type="entry name" value="RNase_H"/>
    <property type="match status" value="1"/>
</dbReference>
<keyword evidence="10 11" id="KW-0460">Magnesium</keyword>
<evidence type="ECO:0000256" key="6">
    <source>
        <dbReference type="ARBA" id="ARBA00022722"/>
    </source>
</evidence>
<feature type="domain" description="RNase H type-1" evidence="12">
    <location>
        <begin position="3"/>
        <end position="146"/>
    </location>
</feature>
<evidence type="ECO:0000313" key="14">
    <source>
        <dbReference type="Proteomes" id="UP000619260"/>
    </source>
</evidence>
<comment type="cofactor">
    <cofactor evidence="11">
        <name>Mg(2+)</name>
        <dbReference type="ChEBI" id="CHEBI:18420"/>
    </cofactor>
    <text evidence="11">Binds 1 Mg(2+) ion per subunit. May bind a second metal ion at a regulatory site, or after substrate binding.</text>
</comment>
<comment type="similarity">
    <text evidence="3 11">Belongs to the RNase H family.</text>
</comment>
<comment type="subunit">
    <text evidence="4 11">Monomer.</text>
</comment>
<dbReference type="PANTHER" id="PTHR10642">
    <property type="entry name" value="RIBONUCLEASE H1"/>
    <property type="match status" value="1"/>
</dbReference>
<gene>
    <name evidence="11 13" type="primary">rnhA</name>
    <name evidence="13" type="ORF">Val02_31220</name>
</gene>
<dbReference type="SUPFAM" id="SSF53098">
    <property type="entry name" value="Ribonuclease H-like"/>
    <property type="match status" value="1"/>
</dbReference>
<keyword evidence="6 11" id="KW-0540">Nuclease</keyword>
<evidence type="ECO:0000313" key="13">
    <source>
        <dbReference type="EMBL" id="GIJ46236.1"/>
    </source>
</evidence>
<name>A0A8J3YLU7_9ACTN</name>
<keyword evidence="14" id="KW-1185">Reference proteome</keyword>
<evidence type="ECO:0000256" key="4">
    <source>
        <dbReference type="ARBA" id="ARBA00011245"/>
    </source>
</evidence>
<feature type="binding site" evidence="11">
    <location>
        <position position="73"/>
    </location>
    <ligand>
        <name>Mg(2+)</name>
        <dbReference type="ChEBI" id="CHEBI:18420"/>
        <label>1</label>
    </ligand>
</feature>
<dbReference type="InterPro" id="IPR022892">
    <property type="entry name" value="RNaseHI"/>
</dbReference>
<sequence length="155" mass="17164">MTGTVRVQIWTDGACRGNPGPGGWGALLRYGAAERELCGGEATPTTNNRMELTAPIRALGALTRPSVVDLHTDSTYVRNGIMSWMANWKRNGWRTKDGQPVKNADLWRELEAAVARHDEVVWHWVKGHAGHVENERADRLAARGQREALEALGTR</sequence>
<feature type="binding site" evidence="11">
    <location>
        <position position="51"/>
    </location>
    <ligand>
        <name>Mg(2+)</name>
        <dbReference type="ChEBI" id="CHEBI:18420"/>
        <label>1</label>
    </ligand>
</feature>
<comment type="catalytic activity">
    <reaction evidence="1 11">
        <text>Endonucleolytic cleavage to 5'-phosphomonoester.</text>
        <dbReference type="EC" id="3.1.26.4"/>
    </reaction>
</comment>
<evidence type="ECO:0000256" key="1">
    <source>
        <dbReference type="ARBA" id="ARBA00000077"/>
    </source>
</evidence>
<evidence type="ECO:0000256" key="7">
    <source>
        <dbReference type="ARBA" id="ARBA00022723"/>
    </source>
</evidence>
<accession>A0A8J3YLU7</accession>
<dbReference type="CDD" id="cd09278">
    <property type="entry name" value="RNase_HI_prokaryote_like"/>
    <property type="match status" value="1"/>
</dbReference>
<feature type="binding site" evidence="11">
    <location>
        <position position="138"/>
    </location>
    <ligand>
        <name>Mg(2+)</name>
        <dbReference type="ChEBI" id="CHEBI:18420"/>
        <label>2</label>
    </ligand>
</feature>
<evidence type="ECO:0000256" key="11">
    <source>
        <dbReference type="HAMAP-Rule" id="MF_00042"/>
    </source>
</evidence>
<dbReference type="GO" id="GO:0004523">
    <property type="term" value="F:RNA-DNA hybrid ribonuclease activity"/>
    <property type="evidence" value="ECO:0007669"/>
    <property type="project" value="UniProtKB-UniRule"/>
</dbReference>
<dbReference type="InterPro" id="IPR050092">
    <property type="entry name" value="RNase_H"/>
</dbReference>
<dbReference type="PANTHER" id="PTHR10642:SF26">
    <property type="entry name" value="RIBONUCLEASE H1"/>
    <property type="match status" value="1"/>
</dbReference>
<organism evidence="13 14">
    <name type="scientific">Virgisporangium aliadipatigenens</name>
    <dbReference type="NCBI Taxonomy" id="741659"/>
    <lineage>
        <taxon>Bacteria</taxon>
        <taxon>Bacillati</taxon>
        <taxon>Actinomycetota</taxon>
        <taxon>Actinomycetes</taxon>
        <taxon>Micromonosporales</taxon>
        <taxon>Micromonosporaceae</taxon>
        <taxon>Virgisporangium</taxon>
    </lineage>
</organism>
<dbReference type="HAMAP" id="MF_00042">
    <property type="entry name" value="RNase_H"/>
    <property type="match status" value="1"/>
</dbReference>
<evidence type="ECO:0000256" key="9">
    <source>
        <dbReference type="ARBA" id="ARBA00022801"/>
    </source>
</evidence>
<evidence type="ECO:0000256" key="10">
    <source>
        <dbReference type="ARBA" id="ARBA00022842"/>
    </source>
</evidence>
<dbReference type="GO" id="GO:0043137">
    <property type="term" value="P:DNA replication, removal of RNA primer"/>
    <property type="evidence" value="ECO:0007669"/>
    <property type="project" value="TreeGrafter"/>
</dbReference>
<dbReference type="FunFam" id="3.30.420.10:FF:000089">
    <property type="entry name" value="Ribonuclease H"/>
    <property type="match status" value="1"/>
</dbReference>
<proteinExistence type="inferred from homology"/>
<comment type="caution">
    <text evidence="13">The sequence shown here is derived from an EMBL/GenBank/DDBJ whole genome shotgun (WGS) entry which is preliminary data.</text>
</comment>
<evidence type="ECO:0000256" key="3">
    <source>
        <dbReference type="ARBA" id="ARBA00005300"/>
    </source>
</evidence>
<feature type="binding site" evidence="11">
    <location>
        <position position="12"/>
    </location>
    <ligand>
        <name>Mg(2+)</name>
        <dbReference type="ChEBI" id="CHEBI:18420"/>
        <label>2</label>
    </ligand>
</feature>
<dbReference type="GO" id="GO:0005737">
    <property type="term" value="C:cytoplasm"/>
    <property type="evidence" value="ECO:0007669"/>
    <property type="project" value="UniProtKB-SubCell"/>
</dbReference>